<sequence length="1333" mass="151416">MNNIIELPNDTDLINDASDGSEPENAQNIVLPIPQRRDANEPDVVDLTLDDEDENGENEIEEIEQDEDEILEVEAEEDGNEGVEVLHDLNADYIMNAFHQAFNVEEDEPGRGEGGEEEGREGENIVDVDVSMFSSSCASFYKSKFHFTFLLNLFQNDLIIEESVQKSDEEKRALMKDNIDSLLTWLKRLKPEHFKNFKVGGSHYLTGYTLDEPFLDEETCVKIAQDFKEVGSLDGLAVKWNLENDELLIASICMGILKVDNAFDIDFGLLSENRIDEWSCLKCEKYLDSITSGVNQKNSPLKFMQFTATSPASAILLLTYFSMVANEFPCKFVLESGSVDQPIIDAYPYELATSILDASFQYWQEGGARIQPQMAREINEFFHQIDAASAEMKDHFENTLAQEKEIDKLIKEKAPKVGDIEVFDQTLLTKEQRTEIIKARSALTALKEEMRVVTEAADKVYTQKTDMEKYLVLKPGEFCLARAQPHDEVELAYAITQEMVSPQIYKVKFLHSDQVVECHIRDLALTNHGLCNPIFHNFCDVGLRVAVCVSQKTGQYDQRTHWMTGTTAGRRSSHRGDFLVFLDDGQDIYATAPVKPGDTGYEIVTAKKEGTGISYQEVLNRMKAAKIAVMVGQPLGKDGIIDWSHSYHWVRPQQRSGYIRQFMRDFPECPLLRMHIGMRIFLISRMADRRKRMVTVVAIDRAFATVRHDKSPQIPGSKCFEYPCTDKTHVHEDENVYRGSHRLEGAAHKKEMLSTNNNLSKRRKGQFASQFEPTDADRSMPQRNLPPQAVTPRIPGVNSRTSPGTKKKTEAELEENKKKQQLFEKIIVPTPKLAPLRTLVPHNQCGPDCLMKMDADPYDSKFHRNSPIHTPLLCGWRRLRYTMHSGKKRATFRKVIVYYAPCGKPLNSMAEVSAYLNDTRSQLQIDCFSFEPCVDTETYVTVNEKYVKNADLAGGIEGIPIPLVNSVDNDPPPNLVYSSRRFPYDATVDVSSINQDFCSGCTCEGDCSVSDKCECQILSITATEKLPVNLQYDQKVKVQPHYDHRILANKVITGLYECNDKCPCKRKACHNRVVQNNIKYPMQIFKTAESGWGCRALTDIPVGAFICTYVGALLTNELADELKNDDQYFADLDLKDSVELEKGREDHETDFGYGGEESEEDSYSDKDEDDSESVTDKTVTHRNRHDSKLPMRVTRQSREEEKVANIEFPGAEQDPEGFAPNDMENNDIEDESKNEEIFNWDEYFDKSALYVVDAKVKGNLGRFLNHSCAPNTYVQHVMYDTHDLRLPWVAFFTSKHVNAGDELTWDYQYTELDTESARLSCKCGALECRGRLL</sequence>
<reference evidence="16" key="1">
    <citation type="submission" date="2007-07" db="EMBL/GenBank/DDBJ databases">
        <title>PCAP assembly of the Caenorhabditis remanei genome.</title>
        <authorList>
            <consortium name="The Caenorhabditis remanei Sequencing Consortium"/>
            <person name="Wilson R.K."/>
        </authorList>
    </citation>
    <scope>NUCLEOTIDE SEQUENCE [LARGE SCALE GENOMIC DNA]</scope>
    <source>
        <strain evidence="16">PB4641</strain>
    </source>
</reference>
<dbReference type="eggNOG" id="KOG1141">
    <property type="taxonomic scope" value="Eukaryota"/>
</dbReference>
<feature type="region of interest" description="Disordered" evidence="11">
    <location>
        <begin position="1"/>
        <end position="44"/>
    </location>
</feature>
<dbReference type="InterPro" id="IPR007728">
    <property type="entry name" value="Pre-SET_dom"/>
</dbReference>
<dbReference type="PANTHER" id="PTHR46024:SF1">
    <property type="entry name" value="HISTONE-LYSINE N-METHYLTRANSFERASE EGGLESS"/>
    <property type="match status" value="1"/>
</dbReference>
<feature type="domain" description="MBD" evidence="15">
    <location>
        <begin position="862"/>
        <end position="935"/>
    </location>
</feature>
<dbReference type="GO" id="GO:0040029">
    <property type="term" value="P:epigenetic regulation of gene expression"/>
    <property type="evidence" value="ECO:0007669"/>
    <property type="project" value="EnsemblMetazoa"/>
</dbReference>
<dbReference type="Pfam" id="PF05033">
    <property type="entry name" value="Pre-SET"/>
    <property type="match status" value="1"/>
</dbReference>
<feature type="domain" description="Pre-SET" evidence="13">
    <location>
        <begin position="999"/>
        <end position="1077"/>
    </location>
</feature>
<dbReference type="InterPro" id="IPR001214">
    <property type="entry name" value="SET_dom"/>
</dbReference>
<dbReference type="GO" id="GO:0008270">
    <property type="term" value="F:zinc ion binding"/>
    <property type="evidence" value="ECO:0007669"/>
    <property type="project" value="InterPro"/>
</dbReference>
<feature type="region of interest" description="Disordered" evidence="11">
    <location>
        <begin position="756"/>
        <end position="817"/>
    </location>
</feature>
<dbReference type="FunCoup" id="E3MI85">
    <property type="interactions" value="208"/>
</dbReference>
<dbReference type="PROSITE" id="PS50867">
    <property type="entry name" value="PRE_SET"/>
    <property type="match status" value="1"/>
</dbReference>
<dbReference type="GO" id="GO:0040027">
    <property type="term" value="P:negative regulation of vulval development"/>
    <property type="evidence" value="ECO:0007669"/>
    <property type="project" value="EnsemblMetazoa"/>
</dbReference>
<proteinExistence type="predicted"/>
<dbReference type="GO" id="GO:0046974">
    <property type="term" value="F:histone H3K9 methyltransferase activity"/>
    <property type="evidence" value="ECO:0007669"/>
    <property type="project" value="EnsemblMetazoa"/>
</dbReference>
<keyword evidence="7" id="KW-0479">Metal-binding</keyword>
<evidence type="ECO:0000256" key="7">
    <source>
        <dbReference type="ARBA" id="ARBA00022723"/>
    </source>
</evidence>
<dbReference type="Pfam" id="PF01429">
    <property type="entry name" value="MBD"/>
    <property type="match status" value="1"/>
</dbReference>
<evidence type="ECO:0000256" key="9">
    <source>
        <dbReference type="ARBA" id="ARBA00023242"/>
    </source>
</evidence>
<dbReference type="GO" id="GO:0005634">
    <property type="term" value="C:nucleus"/>
    <property type="evidence" value="ECO:0007669"/>
    <property type="project" value="UniProtKB-SubCell"/>
</dbReference>
<feature type="compositionally biased region" description="Basic and acidic residues" evidence="11">
    <location>
        <begin position="1140"/>
        <end position="1150"/>
    </location>
</feature>
<keyword evidence="3" id="KW-0158">Chromosome</keyword>
<dbReference type="InterPro" id="IPR051516">
    <property type="entry name" value="SETDB_methyltransferase"/>
</dbReference>
<evidence type="ECO:0000259" key="13">
    <source>
        <dbReference type="PROSITE" id="PS50867"/>
    </source>
</evidence>
<keyword evidence="9" id="KW-0539">Nucleus</keyword>
<dbReference type="InterPro" id="IPR046341">
    <property type="entry name" value="SET_dom_sf"/>
</dbReference>
<dbReference type="Proteomes" id="UP000008281">
    <property type="component" value="Unassembled WGS sequence"/>
</dbReference>
<dbReference type="GO" id="GO:0003677">
    <property type="term" value="F:DNA binding"/>
    <property type="evidence" value="ECO:0007669"/>
    <property type="project" value="InterPro"/>
</dbReference>
<keyword evidence="5" id="KW-0808">Transferase</keyword>
<dbReference type="PANTHER" id="PTHR46024">
    <property type="entry name" value="HISTONE-LYSINE N-METHYLTRANSFERASE EGGLESS"/>
    <property type="match status" value="1"/>
</dbReference>
<dbReference type="STRING" id="31234.E3MI85"/>
<dbReference type="PROSITE" id="PS50982">
    <property type="entry name" value="MBD"/>
    <property type="match status" value="1"/>
</dbReference>
<evidence type="ECO:0000256" key="6">
    <source>
        <dbReference type="ARBA" id="ARBA00022691"/>
    </source>
</evidence>
<feature type="compositionally biased region" description="Basic and acidic residues" evidence="11">
    <location>
        <begin position="807"/>
        <end position="817"/>
    </location>
</feature>
<dbReference type="InterPro" id="IPR016177">
    <property type="entry name" value="DNA-bd_dom_sf"/>
</dbReference>
<dbReference type="HOGENOM" id="CLU_263084_0_0_1"/>
<dbReference type="SMART" id="SM00391">
    <property type="entry name" value="MBD"/>
    <property type="match status" value="1"/>
</dbReference>
<name>E3MI85_CAERE</name>
<feature type="domain" description="SET" evidence="12">
    <location>
        <begin position="1080"/>
        <end position="1308"/>
    </location>
</feature>
<dbReference type="InterPro" id="IPR001739">
    <property type="entry name" value="Methyl_CpG_DNA-bd"/>
</dbReference>
<dbReference type="SMART" id="SM00317">
    <property type="entry name" value="SET"/>
    <property type="match status" value="1"/>
</dbReference>
<keyword evidence="6" id="KW-0949">S-adenosyl-L-methionine</keyword>
<dbReference type="InParanoid" id="E3MI85"/>
<dbReference type="Gene3D" id="2.170.270.10">
    <property type="entry name" value="SET domain"/>
    <property type="match status" value="1"/>
</dbReference>
<keyword evidence="17" id="KW-1185">Reference proteome</keyword>
<dbReference type="CDD" id="cd01395">
    <property type="entry name" value="HMT_MBD"/>
    <property type="match status" value="1"/>
</dbReference>
<dbReference type="GO" id="GO:0072325">
    <property type="term" value="P:vulval cell fate commitment"/>
    <property type="evidence" value="ECO:0007669"/>
    <property type="project" value="EnsemblMetazoa"/>
</dbReference>
<dbReference type="GO" id="GO:0005694">
    <property type="term" value="C:chromosome"/>
    <property type="evidence" value="ECO:0007669"/>
    <property type="project" value="UniProtKB-SubCell"/>
</dbReference>
<dbReference type="GO" id="GO:0046975">
    <property type="term" value="F:histone H3K36 methyltransferase activity"/>
    <property type="evidence" value="ECO:0007669"/>
    <property type="project" value="EnsemblMetazoa"/>
</dbReference>
<dbReference type="OrthoDB" id="5792673at2759"/>
<evidence type="ECO:0000256" key="3">
    <source>
        <dbReference type="ARBA" id="ARBA00022454"/>
    </source>
</evidence>
<protein>
    <submittedName>
        <fullName evidence="16">CRE-MET-2 protein</fullName>
    </submittedName>
</protein>
<organism evidence="17">
    <name type="scientific">Caenorhabditis remanei</name>
    <name type="common">Caenorhabditis vulgaris</name>
    <dbReference type="NCBI Taxonomy" id="31234"/>
    <lineage>
        <taxon>Eukaryota</taxon>
        <taxon>Metazoa</taxon>
        <taxon>Ecdysozoa</taxon>
        <taxon>Nematoda</taxon>
        <taxon>Chromadorea</taxon>
        <taxon>Rhabditida</taxon>
        <taxon>Rhabditina</taxon>
        <taxon>Rhabditomorpha</taxon>
        <taxon>Rhabditoidea</taxon>
        <taxon>Rhabditidae</taxon>
        <taxon>Peloderinae</taxon>
        <taxon>Caenorhabditis</taxon>
    </lineage>
</organism>
<dbReference type="GO" id="GO:0010629">
    <property type="term" value="P:negative regulation of gene expression"/>
    <property type="evidence" value="ECO:0007669"/>
    <property type="project" value="EnsemblMetazoa"/>
</dbReference>
<dbReference type="GO" id="GO:0032259">
    <property type="term" value="P:methylation"/>
    <property type="evidence" value="ECO:0007669"/>
    <property type="project" value="UniProtKB-KW"/>
</dbReference>
<dbReference type="GO" id="GO:0005737">
    <property type="term" value="C:cytoplasm"/>
    <property type="evidence" value="ECO:0007669"/>
    <property type="project" value="EnsemblMetazoa"/>
</dbReference>
<keyword evidence="10" id="KW-0175">Coiled coil</keyword>
<dbReference type="Gene3D" id="3.30.890.10">
    <property type="entry name" value="Methyl-cpg-binding Protein 2, Chain A"/>
    <property type="match status" value="1"/>
</dbReference>
<accession>E3MI85</accession>
<dbReference type="GO" id="GO:0070828">
    <property type="term" value="P:heterochromatin organization"/>
    <property type="evidence" value="ECO:0007669"/>
    <property type="project" value="TreeGrafter"/>
</dbReference>
<feature type="compositionally biased region" description="Acidic residues" evidence="11">
    <location>
        <begin position="1156"/>
        <end position="1173"/>
    </location>
</feature>
<evidence type="ECO:0000256" key="2">
    <source>
        <dbReference type="ARBA" id="ARBA00004286"/>
    </source>
</evidence>
<keyword evidence="8" id="KW-0862">Zinc</keyword>
<dbReference type="GO" id="GO:0045835">
    <property type="term" value="P:negative regulation of meiotic nuclear division"/>
    <property type="evidence" value="ECO:0007669"/>
    <property type="project" value="EnsemblMetazoa"/>
</dbReference>
<keyword evidence="4" id="KW-0489">Methyltransferase</keyword>
<dbReference type="SMART" id="SM00468">
    <property type="entry name" value="PreSET"/>
    <property type="match status" value="1"/>
</dbReference>
<evidence type="ECO:0000256" key="8">
    <source>
        <dbReference type="ARBA" id="ARBA00022833"/>
    </source>
</evidence>
<evidence type="ECO:0000256" key="5">
    <source>
        <dbReference type="ARBA" id="ARBA00022679"/>
    </source>
</evidence>
<evidence type="ECO:0000256" key="1">
    <source>
        <dbReference type="ARBA" id="ARBA00004123"/>
    </source>
</evidence>
<evidence type="ECO:0000259" key="14">
    <source>
        <dbReference type="PROSITE" id="PS50868"/>
    </source>
</evidence>
<evidence type="ECO:0000256" key="10">
    <source>
        <dbReference type="SAM" id="Coils"/>
    </source>
</evidence>
<dbReference type="PROSITE" id="PS50868">
    <property type="entry name" value="POST_SET"/>
    <property type="match status" value="1"/>
</dbReference>
<evidence type="ECO:0000313" key="16">
    <source>
        <dbReference type="EMBL" id="EFP02427.1"/>
    </source>
</evidence>
<comment type="subcellular location">
    <subcellularLocation>
        <location evidence="2">Chromosome</location>
    </subcellularLocation>
    <subcellularLocation>
        <location evidence="1">Nucleus</location>
    </subcellularLocation>
</comment>
<feature type="coiled-coil region" evidence="10">
    <location>
        <begin position="49"/>
        <end position="76"/>
    </location>
</feature>
<evidence type="ECO:0000256" key="4">
    <source>
        <dbReference type="ARBA" id="ARBA00022603"/>
    </source>
</evidence>
<gene>
    <name evidence="16" type="primary">Cre-met-2</name>
    <name evidence="16" type="ORF">CRE_01054</name>
</gene>
<evidence type="ECO:0000313" key="17">
    <source>
        <dbReference type="Proteomes" id="UP000008281"/>
    </source>
</evidence>
<dbReference type="GO" id="GO:0000122">
    <property type="term" value="P:negative regulation of transcription by RNA polymerase II"/>
    <property type="evidence" value="ECO:0007669"/>
    <property type="project" value="EnsemblMetazoa"/>
</dbReference>
<dbReference type="PROSITE" id="PS50280">
    <property type="entry name" value="SET"/>
    <property type="match status" value="1"/>
</dbReference>
<evidence type="ECO:0000259" key="12">
    <source>
        <dbReference type="PROSITE" id="PS50280"/>
    </source>
</evidence>
<dbReference type="InterPro" id="IPR047232">
    <property type="entry name" value="SETDB1/2-like_MBD"/>
</dbReference>
<evidence type="ECO:0000259" key="15">
    <source>
        <dbReference type="PROSITE" id="PS50982"/>
    </source>
</evidence>
<dbReference type="EMBL" id="DS268447">
    <property type="protein sequence ID" value="EFP02427.1"/>
    <property type="molecule type" value="Genomic_DNA"/>
</dbReference>
<evidence type="ECO:0000256" key="11">
    <source>
        <dbReference type="SAM" id="MobiDB-lite"/>
    </source>
</evidence>
<dbReference type="SUPFAM" id="SSF82199">
    <property type="entry name" value="SET domain"/>
    <property type="match status" value="1"/>
</dbReference>
<dbReference type="SUPFAM" id="SSF54171">
    <property type="entry name" value="DNA-binding domain"/>
    <property type="match status" value="1"/>
</dbReference>
<feature type="domain" description="Post-SET" evidence="14">
    <location>
        <begin position="1317"/>
        <end position="1333"/>
    </location>
</feature>
<dbReference type="Pfam" id="PF00856">
    <property type="entry name" value="SET"/>
    <property type="match status" value="1"/>
</dbReference>
<feature type="region of interest" description="Disordered" evidence="11">
    <location>
        <begin position="1140"/>
        <end position="1200"/>
    </location>
</feature>
<dbReference type="InterPro" id="IPR003616">
    <property type="entry name" value="Post-SET_dom"/>
</dbReference>